<comment type="caution">
    <text evidence="6">The sequence shown here is derived from an EMBL/GenBank/DDBJ whole genome shotgun (WGS) entry which is preliminary data.</text>
</comment>
<keyword evidence="3" id="KW-0732">Signal</keyword>
<dbReference type="InterPro" id="IPR013595">
    <property type="entry name" value="Pept_S33_TAP-like_C"/>
</dbReference>
<dbReference type="GO" id="GO:0008233">
    <property type="term" value="F:peptidase activity"/>
    <property type="evidence" value="ECO:0007669"/>
    <property type="project" value="InterPro"/>
</dbReference>
<dbReference type="EMBL" id="QUOU01000001">
    <property type="protein sequence ID" value="REL25936.1"/>
    <property type="molecule type" value="Genomic_DNA"/>
</dbReference>
<dbReference type="RefSeq" id="WP_116007058.1">
    <property type="nucleotide sequence ID" value="NZ_QUOU01000001.1"/>
</dbReference>
<dbReference type="InterPro" id="IPR000073">
    <property type="entry name" value="AB_hydrolase_1"/>
</dbReference>
<evidence type="ECO:0000256" key="2">
    <source>
        <dbReference type="ARBA" id="ARBA00022801"/>
    </source>
</evidence>
<dbReference type="InterPro" id="IPR050266">
    <property type="entry name" value="AB_hydrolase_sf"/>
</dbReference>
<comment type="similarity">
    <text evidence="1">Belongs to the peptidase S33 family.</text>
</comment>
<dbReference type="Pfam" id="PF08386">
    <property type="entry name" value="Abhydrolase_4"/>
    <property type="match status" value="1"/>
</dbReference>
<evidence type="ECO:0000259" key="4">
    <source>
        <dbReference type="Pfam" id="PF00561"/>
    </source>
</evidence>
<dbReference type="GO" id="GO:0016020">
    <property type="term" value="C:membrane"/>
    <property type="evidence" value="ECO:0007669"/>
    <property type="project" value="TreeGrafter"/>
</dbReference>
<proteinExistence type="inferred from homology"/>
<dbReference type="SUPFAM" id="SSF53474">
    <property type="entry name" value="alpha/beta-Hydrolases"/>
    <property type="match status" value="1"/>
</dbReference>
<dbReference type="OrthoDB" id="4510475at2"/>
<organism evidence="6 7">
    <name type="scientific">Thalassotalea euphylliae</name>
    <dbReference type="NCBI Taxonomy" id="1655234"/>
    <lineage>
        <taxon>Bacteria</taxon>
        <taxon>Pseudomonadati</taxon>
        <taxon>Pseudomonadota</taxon>
        <taxon>Gammaproteobacteria</taxon>
        <taxon>Alteromonadales</taxon>
        <taxon>Colwelliaceae</taxon>
        <taxon>Thalassotalea</taxon>
    </lineage>
</organism>
<gene>
    <name evidence="6" type="ORF">DXX93_04750</name>
</gene>
<dbReference type="Proteomes" id="UP000256478">
    <property type="component" value="Unassembled WGS sequence"/>
</dbReference>
<name>A0A3E0TN09_9GAMM</name>
<dbReference type="Pfam" id="PF00561">
    <property type="entry name" value="Abhydrolase_1"/>
    <property type="match status" value="1"/>
</dbReference>
<dbReference type="GO" id="GO:0006508">
    <property type="term" value="P:proteolysis"/>
    <property type="evidence" value="ECO:0007669"/>
    <property type="project" value="InterPro"/>
</dbReference>
<dbReference type="InterPro" id="IPR002410">
    <property type="entry name" value="Peptidase_S33"/>
</dbReference>
<evidence type="ECO:0000259" key="5">
    <source>
        <dbReference type="Pfam" id="PF08386"/>
    </source>
</evidence>
<sequence length="498" mass="54820">MWKAKRKAVCSALLASGLLTSSMLSLAADSEQLTTQSSKLSLENCHIDGIKEQIQCGTLTVPENYQAPSGQQIDLHFTVLSAIDNSNNKIPLMFLAGGPGQAATELSAMLRNRFYEVRKTHDIILVDQRGTGQSSQLKCHDEAFTAKSVYESLTFDFEVSEVQDCIAEFNQDLSQYNSENAIRDFDAVRAALGHDKINIYGGSYGTRAALIYMRMFPQSLNSVVLDSVAPLDMRIGLFGQSGARSYELLLSNCQAEESCQQAFPNLDEDYQKVFNQLVVKPVELTIAHPRLGTPTKLVIDVEKFVTTIQLQLYSLEGRSIMPLVINQAAQGNFMPFVGVLAAGDEKQPRGSVYSNLLMNIACNEDFPLIAEQDWQADANNGFARNISHRGVRLVCPLWPKYRPDASFYEPIRSDIPTLILSGKLDPVTPPENGERADQMLANSRHIVAEHLSHIVAVNDCGVGLVAKFIDELDLEGLDASCLAELPAETFMTSLNGNM</sequence>
<dbReference type="InterPro" id="IPR029058">
    <property type="entry name" value="AB_hydrolase_fold"/>
</dbReference>
<feature type="chain" id="PRO_5017800735" evidence="3">
    <location>
        <begin position="28"/>
        <end position="498"/>
    </location>
</feature>
<dbReference type="Gene3D" id="3.40.50.1820">
    <property type="entry name" value="alpha/beta hydrolase"/>
    <property type="match status" value="1"/>
</dbReference>
<evidence type="ECO:0000256" key="1">
    <source>
        <dbReference type="ARBA" id="ARBA00010088"/>
    </source>
</evidence>
<dbReference type="PANTHER" id="PTHR43798">
    <property type="entry name" value="MONOACYLGLYCEROL LIPASE"/>
    <property type="match status" value="1"/>
</dbReference>
<protein>
    <submittedName>
        <fullName evidence="6">Alpha/beta fold hydrolase</fullName>
    </submittedName>
</protein>
<feature type="signal peptide" evidence="3">
    <location>
        <begin position="1"/>
        <end position="27"/>
    </location>
</feature>
<feature type="domain" description="Peptidase S33 tripeptidyl aminopeptidase-like C-terminal" evidence="5">
    <location>
        <begin position="393"/>
        <end position="481"/>
    </location>
</feature>
<feature type="domain" description="AB hydrolase-1" evidence="4">
    <location>
        <begin position="91"/>
        <end position="228"/>
    </location>
</feature>
<accession>A0A3E0TN09</accession>
<evidence type="ECO:0000313" key="6">
    <source>
        <dbReference type="EMBL" id="REL25936.1"/>
    </source>
</evidence>
<evidence type="ECO:0000313" key="7">
    <source>
        <dbReference type="Proteomes" id="UP000256478"/>
    </source>
</evidence>
<reference evidence="6 7" key="1">
    <citation type="submission" date="2018-08" db="EMBL/GenBank/DDBJ databases">
        <title>Thalassotalea euphylliae genome.</title>
        <authorList>
            <person name="Summers S."/>
            <person name="Rice S.A."/>
            <person name="Freckelton M.L."/>
            <person name="Nedved B.T."/>
            <person name="Hadfield M.G."/>
        </authorList>
    </citation>
    <scope>NUCLEOTIDE SEQUENCE [LARGE SCALE GENOMIC DNA]</scope>
    <source>
        <strain evidence="6 7">H1</strain>
    </source>
</reference>
<keyword evidence="2 6" id="KW-0378">Hydrolase</keyword>
<dbReference type="PANTHER" id="PTHR43798:SF27">
    <property type="entry name" value="HYDROLASE ALPHA_BETA HYDROLASE FOLD FAMILY"/>
    <property type="match status" value="1"/>
</dbReference>
<dbReference type="AlphaFoldDB" id="A0A3E0TN09"/>
<evidence type="ECO:0000256" key="3">
    <source>
        <dbReference type="SAM" id="SignalP"/>
    </source>
</evidence>
<dbReference type="PRINTS" id="PR00793">
    <property type="entry name" value="PROAMNOPTASE"/>
</dbReference>